<feature type="domain" description="Glycosyl transferase family 1" evidence="4">
    <location>
        <begin position="214"/>
        <end position="373"/>
    </location>
</feature>
<accession>A0A4Q2TH08</accession>
<evidence type="ECO:0000313" key="7">
    <source>
        <dbReference type="Proteomes" id="UP000291088"/>
    </source>
</evidence>
<keyword evidence="2 6" id="KW-0808">Transferase</keyword>
<keyword evidence="7" id="KW-1185">Reference proteome</keyword>
<dbReference type="PANTHER" id="PTHR12526:SF510">
    <property type="entry name" value="D-INOSITOL 3-PHOSPHATE GLYCOSYLTRANSFERASE"/>
    <property type="match status" value="1"/>
</dbReference>
<protein>
    <submittedName>
        <fullName evidence="6">Glycosyltransferase family 1 protein</fullName>
    </submittedName>
</protein>
<dbReference type="Pfam" id="PF13439">
    <property type="entry name" value="Glyco_transf_4"/>
    <property type="match status" value="1"/>
</dbReference>
<dbReference type="PANTHER" id="PTHR12526">
    <property type="entry name" value="GLYCOSYLTRANSFERASE"/>
    <property type="match status" value="1"/>
</dbReference>
<evidence type="ECO:0000259" key="5">
    <source>
        <dbReference type="Pfam" id="PF13439"/>
    </source>
</evidence>
<dbReference type="OrthoDB" id="9806708at2"/>
<feature type="domain" description="Glycosyltransferase subfamily 4-like N-terminal" evidence="5">
    <location>
        <begin position="40"/>
        <end position="205"/>
    </location>
</feature>
<feature type="region of interest" description="Disordered" evidence="3">
    <location>
        <begin position="1"/>
        <end position="26"/>
    </location>
</feature>
<dbReference type="EMBL" id="SDVB01000170">
    <property type="protein sequence ID" value="RYC17688.1"/>
    <property type="molecule type" value="Genomic_DNA"/>
</dbReference>
<comment type="caution">
    <text evidence="6">The sequence shown here is derived from an EMBL/GenBank/DDBJ whole genome shotgun (WGS) entry which is preliminary data.</text>
</comment>
<dbReference type="SUPFAM" id="SSF53756">
    <property type="entry name" value="UDP-Glycosyltransferase/glycogen phosphorylase"/>
    <property type="match status" value="1"/>
</dbReference>
<name>A0A4Q2TH08_9HYPH</name>
<dbReference type="Pfam" id="PF00534">
    <property type="entry name" value="Glycos_transf_1"/>
    <property type="match status" value="1"/>
</dbReference>
<dbReference type="Proteomes" id="UP000291088">
    <property type="component" value="Unassembled WGS sequence"/>
</dbReference>
<dbReference type="AlphaFoldDB" id="A0A4Q2TH08"/>
<evidence type="ECO:0000256" key="2">
    <source>
        <dbReference type="ARBA" id="ARBA00022679"/>
    </source>
</evidence>
<evidence type="ECO:0000256" key="3">
    <source>
        <dbReference type="SAM" id="MobiDB-lite"/>
    </source>
</evidence>
<dbReference type="Gene3D" id="3.40.50.2000">
    <property type="entry name" value="Glycogen Phosphorylase B"/>
    <property type="match status" value="2"/>
</dbReference>
<gene>
    <name evidence="6" type="ORF">EUU22_06860</name>
</gene>
<organism evidence="6 7">
    <name type="scientific">Ciceribacter ferrooxidans</name>
    <dbReference type="NCBI Taxonomy" id="2509717"/>
    <lineage>
        <taxon>Bacteria</taxon>
        <taxon>Pseudomonadati</taxon>
        <taxon>Pseudomonadota</taxon>
        <taxon>Alphaproteobacteria</taxon>
        <taxon>Hyphomicrobiales</taxon>
        <taxon>Rhizobiaceae</taxon>
        <taxon>Ciceribacter</taxon>
    </lineage>
</organism>
<evidence type="ECO:0000259" key="4">
    <source>
        <dbReference type="Pfam" id="PF00534"/>
    </source>
</evidence>
<proteinExistence type="predicted"/>
<evidence type="ECO:0000313" key="6">
    <source>
        <dbReference type="EMBL" id="RYC17688.1"/>
    </source>
</evidence>
<dbReference type="InterPro" id="IPR001296">
    <property type="entry name" value="Glyco_trans_1"/>
</dbReference>
<keyword evidence="1" id="KW-0328">Glycosyltransferase</keyword>
<dbReference type="InterPro" id="IPR028098">
    <property type="entry name" value="Glyco_trans_4-like_N"/>
</dbReference>
<sequence>MRSARAAPSEKPRKANDLTAAPHQPGRPLSVLQVLEPSGGGSGRHFIDLCGGLAEQGHAVTAVYSPVRAEARFVEDLLSRNLHRVIALPMRRAVGPWDAVAWWQLREIIKREGPFDIIHGHSSKAGALTRLRLPGRHAPRVYTPHAFRTMDPTLGSKGRLVYGAVERFLGRHLSERVICVSDSEYDHAISLGIPAEKLRVVVNGVAPVPSDRRAELRAGWGIPDEAVVFGFVGRLQPQKAPERLIAAFTRMAPQMPQAHLLMIGSGEMEAELRRQIAATGLSDRICLTAELSGNDAIQAFDALVMPSRYEAMSYVMLEAATAGKPLILTEVGGVTTVLEHGVNGLLVGNHDDPTDLTAAMAALGDPATRARLSAGALARAGRYGLDVMVSRTLAVYRELVAPPTELILGDTAAYSGS</sequence>
<dbReference type="GO" id="GO:0016757">
    <property type="term" value="F:glycosyltransferase activity"/>
    <property type="evidence" value="ECO:0007669"/>
    <property type="project" value="UniProtKB-KW"/>
</dbReference>
<dbReference type="CDD" id="cd03801">
    <property type="entry name" value="GT4_PimA-like"/>
    <property type="match status" value="1"/>
</dbReference>
<evidence type="ECO:0000256" key="1">
    <source>
        <dbReference type="ARBA" id="ARBA00022676"/>
    </source>
</evidence>
<reference evidence="6 7" key="1">
    <citation type="submission" date="2019-01" db="EMBL/GenBank/DDBJ databases">
        <authorList>
            <person name="Deng T."/>
        </authorList>
    </citation>
    <scope>NUCLEOTIDE SEQUENCE [LARGE SCALE GENOMIC DNA]</scope>
    <source>
        <strain evidence="6 7">F8825</strain>
    </source>
</reference>